<gene>
    <name evidence="3" type="ORF">CLOSTMETH_03824</name>
</gene>
<accession>C0EIX8</accession>
<organism evidence="3 4">
    <name type="scientific">[Clostridium] methylpentosum DSM 5476</name>
    <dbReference type="NCBI Taxonomy" id="537013"/>
    <lineage>
        <taxon>Bacteria</taxon>
        <taxon>Bacillati</taxon>
        <taxon>Bacillota</taxon>
        <taxon>Clostridia</taxon>
        <taxon>Eubacteriales</taxon>
        <taxon>Oscillospiraceae</taxon>
        <taxon>Oscillospiraceae incertae sedis</taxon>
    </lineage>
</organism>
<dbReference type="HOGENOM" id="CLU_025996_0_7_9"/>
<evidence type="ECO:0000256" key="1">
    <source>
        <dbReference type="SAM" id="Coils"/>
    </source>
</evidence>
<dbReference type="AlphaFoldDB" id="C0EIX8"/>
<feature type="non-terminal residue" evidence="3">
    <location>
        <position position="1"/>
    </location>
</feature>
<dbReference type="EMBL" id="ACEC01000133">
    <property type="protein sequence ID" value="EEG28572.1"/>
    <property type="molecule type" value="Genomic_DNA"/>
</dbReference>
<sequence length="330" mass="37898">VEKVSCGIPFLSILKILGGAIKMKNGTVSVIIPCYNYGAFLGEAIESVLAQTLKPIEILIVDDASSDNTQQVGLAYQKKYPGFITFHRNEKNMGIVDNFNNAVPMTSGEYICFLGADNRFLPNYLELSAKVLDEDPSVGIAYTDYYLFGEQAKQVYDSHKENRRGKIENGFYYINFPEFDLDEMKIGHNFIHGSSMYRRAAYEQVGGYKNQKAAPEDYNLFLRIVTSGWTARKVHGTYLEYRQHSSEQANRKVVEKAQLEYYKERLAYFEKEAKDLNEHWVRDVNELRAEIDRLTSLIADKDRMIAEKDQVILSLQNQSALTFLRRKLKK</sequence>
<dbReference type="GO" id="GO:0016758">
    <property type="term" value="F:hexosyltransferase activity"/>
    <property type="evidence" value="ECO:0007669"/>
    <property type="project" value="UniProtKB-ARBA"/>
</dbReference>
<keyword evidence="1" id="KW-0175">Coiled coil</keyword>
<evidence type="ECO:0000313" key="4">
    <source>
        <dbReference type="Proteomes" id="UP000003340"/>
    </source>
</evidence>
<proteinExistence type="predicted"/>
<dbReference type="InterPro" id="IPR001173">
    <property type="entry name" value="Glyco_trans_2-like"/>
</dbReference>
<comment type="caution">
    <text evidence="3">The sequence shown here is derived from an EMBL/GenBank/DDBJ whole genome shotgun (WGS) entry which is preliminary data.</text>
</comment>
<dbReference type="CDD" id="cd00761">
    <property type="entry name" value="Glyco_tranf_GTA_type"/>
    <property type="match status" value="1"/>
</dbReference>
<dbReference type="InterPro" id="IPR029044">
    <property type="entry name" value="Nucleotide-diphossugar_trans"/>
</dbReference>
<evidence type="ECO:0000313" key="3">
    <source>
        <dbReference type="EMBL" id="EEG28572.1"/>
    </source>
</evidence>
<reference evidence="3 4" key="2">
    <citation type="submission" date="2009-02" db="EMBL/GenBank/DDBJ databases">
        <title>Draft genome sequence of Clostridium methylpentosum (DSM 5476).</title>
        <authorList>
            <person name="Sudarsanam P."/>
            <person name="Ley R."/>
            <person name="Guruge J."/>
            <person name="Turnbaugh P.J."/>
            <person name="Mahowald M."/>
            <person name="Liep D."/>
            <person name="Gordon J."/>
        </authorList>
    </citation>
    <scope>NUCLEOTIDE SEQUENCE [LARGE SCALE GENOMIC DNA]</scope>
    <source>
        <strain evidence="3 4">DSM 5476</strain>
    </source>
</reference>
<reference evidence="3 4" key="1">
    <citation type="submission" date="2009-01" db="EMBL/GenBank/DDBJ databases">
        <authorList>
            <person name="Fulton L."/>
            <person name="Clifton S."/>
            <person name="Fulton B."/>
            <person name="Xu J."/>
            <person name="Minx P."/>
            <person name="Pepin K.H."/>
            <person name="Johnson M."/>
            <person name="Bhonagiri V."/>
            <person name="Nash W.E."/>
            <person name="Mardis E.R."/>
            <person name="Wilson R.K."/>
        </authorList>
    </citation>
    <scope>NUCLEOTIDE SEQUENCE [LARGE SCALE GENOMIC DNA]</scope>
    <source>
        <strain evidence="3 4">DSM 5476</strain>
    </source>
</reference>
<evidence type="ECO:0000259" key="2">
    <source>
        <dbReference type="Pfam" id="PF00535"/>
    </source>
</evidence>
<feature type="domain" description="Glycosyltransferase 2-like" evidence="2">
    <location>
        <begin position="29"/>
        <end position="205"/>
    </location>
</feature>
<keyword evidence="3" id="KW-0328">Glycosyltransferase</keyword>
<dbReference type="Proteomes" id="UP000003340">
    <property type="component" value="Unassembled WGS sequence"/>
</dbReference>
<dbReference type="Pfam" id="PF00535">
    <property type="entry name" value="Glycos_transf_2"/>
    <property type="match status" value="1"/>
</dbReference>
<dbReference type="SUPFAM" id="SSF53448">
    <property type="entry name" value="Nucleotide-diphospho-sugar transferases"/>
    <property type="match status" value="1"/>
</dbReference>
<keyword evidence="4" id="KW-1185">Reference proteome</keyword>
<dbReference type="PANTHER" id="PTHR22916:SF3">
    <property type="entry name" value="UDP-GLCNAC:BETAGAL BETA-1,3-N-ACETYLGLUCOSAMINYLTRANSFERASE-LIKE PROTEIN 1"/>
    <property type="match status" value="1"/>
</dbReference>
<dbReference type="Gene3D" id="3.90.550.10">
    <property type="entry name" value="Spore Coat Polysaccharide Biosynthesis Protein SpsA, Chain A"/>
    <property type="match status" value="1"/>
</dbReference>
<dbReference type="PANTHER" id="PTHR22916">
    <property type="entry name" value="GLYCOSYLTRANSFERASE"/>
    <property type="match status" value="1"/>
</dbReference>
<protein>
    <submittedName>
        <fullName evidence="3">Glycosyltransferase, group 2 family protein</fullName>
        <ecNumber evidence="3">2.4.-.-</ecNumber>
    </submittedName>
</protein>
<dbReference type="STRING" id="537013.CLOSTMETH_03824"/>
<dbReference type="EC" id="2.4.-.-" evidence="3"/>
<keyword evidence="3" id="KW-0808">Transferase</keyword>
<name>C0EIX8_9FIRM</name>
<dbReference type="eggNOG" id="COG1216">
    <property type="taxonomic scope" value="Bacteria"/>
</dbReference>
<feature type="coiled-coil region" evidence="1">
    <location>
        <begin position="259"/>
        <end position="304"/>
    </location>
</feature>